<evidence type="ECO:0000256" key="12">
    <source>
        <dbReference type="ARBA" id="ARBA00022737"/>
    </source>
</evidence>
<evidence type="ECO:0000256" key="24">
    <source>
        <dbReference type="PROSITE-ProRule" id="PRU10141"/>
    </source>
</evidence>
<organism evidence="30 31">
    <name type="scientific">Esox lucius</name>
    <name type="common">Northern pike</name>
    <dbReference type="NCBI Taxonomy" id="8010"/>
    <lineage>
        <taxon>Eukaryota</taxon>
        <taxon>Metazoa</taxon>
        <taxon>Chordata</taxon>
        <taxon>Craniata</taxon>
        <taxon>Vertebrata</taxon>
        <taxon>Euteleostomi</taxon>
        <taxon>Actinopterygii</taxon>
        <taxon>Neopterygii</taxon>
        <taxon>Teleostei</taxon>
        <taxon>Protacanthopterygii</taxon>
        <taxon>Esociformes</taxon>
        <taxon>Esocidae</taxon>
        <taxon>Esox</taxon>
    </lineage>
</organism>
<feature type="domain" description="REM-1" evidence="29">
    <location>
        <begin position="18"/>
        <end position="94"/>
    </location>
</feature>
<evidence type="ECO:0000259" key="29">
    <source>
        <dbReference type="PROSITE" id="PS51860"/>
    </source>
</evidence>
<dbReference type="Pfam" id="PF02185">
    <property type="entry name" value="HR1"/>
    <property type="match status" value="3"/>
</dbReference>
<dbReference type="CDD" id="cd11622">
    <property type="entry name" value="HR1_PKN_1"/>
    <property type="match status" value="1"/>
</dbReference>
<evidence type="ECO:0000256" key="7">
    <source>
        <dbReference type="ARBA" id="ARBA00012429"/>
    </source>
</evidence>
<evidence type="ECO:0000256" key="22">
    <source>
        <dbReference type="ARBA" id="ARBA00047470"/>
    </source>
</evidence>
<feature type="domain" description="Protein kinase" evidence="27">
    <location>
        <begin position="590"/>
        <end position="849"/>
    </location>
</feature>
<dbReference type="Ensembl" id="ENSELUT00000067696.2">
    <property type="protein sequence ID" value="ENSELUP00000069145.2"/>
    <property type="gene ID" value="ENSELUG00000018727.3"/>
</dbReference>
<keyword evidence="16" id="KW-0805">Transcription regulation</keyword>
<feature type="binding site" evidence="24">
    <location>
        <position position="619"/>
    </location>
    <ligand>
        <name>ATP</name>
        <dbReference type="ChEBI" id="CHEBI:30616"/>
    </ligand>
</feature>
<evidence type="ECO:0000256" key="2">
    <source>
        <dbReference type="ARBA" id="ARBA00004214"/>
    </source>
</evidence>
<dbReference type="SUPFAM" id="SSF46585">
    <property type="entry name" value="HR1 repeat"/>
    <property type="match status" value="3"/>
</dbReference>
<dbReference type="SMART" id="SM00220">
    <property type="entry name" value="S_TKc"/>
    <property type="match status" value="1"/>
</dbReference>
<dbReference type="PROSITE" id="PS50011">
    <property type="entry name" value="PROTEIN_KINASE_DOM"/>
    <property type="match status" value="1"/>
</dbReference>
<dbReference type="GeneTree" id="ENSGT00940000154339"/>
<dbReference type="SMART" id="SM00133">
    <property type="entry name" value="S_TK_X"/>
    <property type="match status" value="1"/>
</dbReference>
<name>A0A6Q2YTZ2_ESOLU</name>
<dbReference type="GO" id="GO:0005737">
    <property type="term" value="C:cytoplasm"/>
    <property type="evidence" value="ECO:0007669"/>
    <property type="project" value="UniProtKB-SubCell"/>
</dbReference>
<keyword evidence="15 24" id="KW-0067">ATP-binding</keyword>
<evidence type="ECO:0000256" key="1">
    <source>
        <dbReference type="ARBA" id="ARBA00004123"/>
    </source>
</evidence>
<dbReference type="Pfam" id="PF00069">
    <property type="entry name" value="Pkinase"/>
    <property type="match status" value="1"/>
</dbReference>
<dbReference type="InterPro" id="IPR035892">
    <property type="entry name" value="C2_domain_sf"/>
</dbReference>
<keyword evidence="18" id="KW-0472">Membrane</keyword>
<dbReference type="InterPro" id="IPR011072">
    <property type="entry name" value="HR1_rho-bd"/>
</dbReference>
<reference evidence="31" key="1">
    <citation type="journal article" date="2014" name="PLoS ONE">
        <title>The genome and linkage map of the northern pike (Esox lucius): conserved synteny revealed between the salmonid sister group and the Neoteleostei.</title>
        <authorList>
            <person name="Rondeau E.B."/>
            <person name="Minkley D.R."/>
            <person name="Leong J.S."/>
            <person name="Messmer A.M."/>
            <person name="Jantzen J.R."/>
            <person name="von Schalburg K.R."/>
            <person name="Lemon C."/>
            <person name="Bird N.H."/>
            <person name="Koop B.F."/>
        </authorList>
    </citation>
    <scope>NUCLEOTIDE SEQUENCE</scope>
</reference>
<keyword evidence="11" id="KW-0808">Transferase</keyword>
<dbReference type="GO" id="GO:0004697">
    <property type="term" value="F:diacylglycerol-dependent serine/threonine kinase activity"/>
    <property type="evidence" value="ECO:0007669"/>
    <property type="project" value="UniProtKB-EC"/>
</dbReference>
<dbReference type="PROSITE" id="PS51285">
    <property type="entry name" value="AGC_KINASE_CTER"/>
    <property type="match status" value="1"/>
</dbReference>
<dbReference type="CDD" id="cd08687">
    <property type="entry name" value="C2_PKN-like"/>
    <property type="match status" value="1"/>
</dbReference>
<proteinExistence type="inferred from homology"/>
<dbReference type="PROSITE" id="PS51860">
    <property type="entry name" value="REM_1"/>
    <property type="match status" value="3"/>
</dbReference>
<evidence type="ECO:0000259" key="28">
    <source>
        <dbReference type="PROSITE" id="PS51285"/>
    </source>
</evidence>
<evidence type="ECO:0000256" key="17">
    <source>
        <dbReference type="ARBA" id="ARBA00023054"/>
    </source>
</evidence>
<dbReference type="InterPro" id="IPR017441">
    <property type="entry name" value="Protein_kinase_ATP_BS"/>
</dbReference>
<dbReference type="SUPFAM" id="SSF56112">
    <property type="entry name" value="Protein kinase-like (PK-like)"/>
    <property type="match status" value="1"/>
</dbReference>
<evidence type="ECO:0000256" key="5">
    <source>
        <dbReference type="ARBA" id="ARBA00004626"/>
    </source>
</evidence>
<dbReference type="SMART" id="SM00239">
    <property type="entry name" value="C2"/>
    <property type="match status" value="1"/>
</dbReference>
<comment type="subcellular location">
    <subcellularLocation>
        <location evidence="5">Cleavage furrow</location>
    </subcellularLocation>
    <subcellularLocation>
        <location evidence="4">Cytoplasm</location>
    </subcellularLocation>
    <subcellularLocation>
        <location evidence="3">Membrane</location>
    </subcellularLocation>
    <subcellularLocation>
        <location evidence="2">Midbody</location>
    </subcellularLocation>
    <subcellularLocation>
        <location evidence="1">Nucleus</location>
    </subcellularLocation>
</comment>
<feature type="domain" description="REM-1" evidence="29">
    <location>
        <begin position="106"/>
        <end position="188"/>
    </location>
</feature>
<dbReference type="Gene3D" id="3.30.200.20">
    <property type="entry name" value="Phosphorylase Kinase, domain 1"/>
    <property type="match status" value="1"/>
</dbReference>
<evidence type="ECO:0000256" key="26">
    <source>
        <dbReference type="SAM" id="MobiDB-lite"/>
    </source>
</evidence>
<evidence type="ECO:0000256" key="11">
    <source>
        <dbReference type="ARBA" id="ARBA00022679"/>
    </source>
</evidence>
<dbReference type="InterPro" id="IPR000719">
    <property type="entry name" value="Prot_kinase_dom"/>
</dbReference>
<dbReference type="Bgee" id="ENSELUG00000018727">
    <property type="expression patterns" value="Expressed in ovary and 14 other cell types or tissues"/>
</dbReference>
<dbReference type="SMART" id="SM00742">
    <property type="entry name" value="Hr1"/>
    <property type="match status" value="3"/>
</dbReference>
<reference evidence="30" key="2">
    <citation type="submission" date="2020-02" db="EMBL/GenBank/DDBJ databases">
        <title>Esox lucius (northern pike) genome, fEsoLuc1, primary haplotype.</title>
        <authorList>
            <person name="Myers G."/>
            <person name="Karagic N."/>
            <person name="Meyer A."/>
            <person name="Pippel M."/>
            <person name="Reichard M."/>
            <person name="Winkler S."/>
            <person name="Tracey A."/>
            <person name="Sims Y."/>
            <person name="Howe K."/>
            <person name="Rhie A."/>
            <person name="Formenti G."/>
            <person name="Durbin R."/>
            <person name="Fedrigo O."/>
            <person name="Jarvis E.D."/>
        </authorList>
    </citation>
    <scope>NUCLEOTIDE SEQUENCE [LARGE SCALE GENOMIC DNA]</scope>
</reference>
<dbReference type="Gene3D" id="1.10.510.10">
    <property type="entry name" value="Transferase(Phosphotransferase) domain 1"/>
    <property type="match status" value="1"/>
</dbReference>
<comment type="catalytic activity">
    <reaction evidence="22">
        <text>L-seryl-[protein] + ATP = O-phospho-L-seryl-[protein] + ADP + H(+)</text>
        <dbReference type="Rhea" id="RHEA:17989"/>
        <dbReference type="Rhea" id="RHEA-COMP:9863"/>
        <dbReference type="Rhea" id="RHEA-COMP:11604"/>
        <dbReference type="ChEBI" id="CHEBI:15378"/>
        <dbReference type="ChEBI" id="CHEBI:29999"/>
        <dbReference type="ChEBI" id="CHEBI:30616"/>
        <dbReference type="ChEBI" id="CHEBI:83421"/>
        <dbReference type="ChEBI" id="CHEBI:456216"/>
        <dbReference type="EC" id="2.7.11.13"/>
    </reaction>
</comment>
<feature type="region of interest" description="Disordered" evidence="26">
    <location>
        <begin position="334"/>
        <end position="372"/>
    </location>
</feature>
<keyword evidence="13 24" id="KW-0547">Nucleotide-binding</keyword>
<dbReference type="Pfam" id="PF00433">
    <property type="entry name" value="Pkinase_C"/>
    <property type="match status" value="1"/>
</dbReference>
<evidence type="ECO:0000259" key="27">
    <source>
        <dbReference type="PROSITE" id="PS50011"/>
    </source>
</evidence>
<keyword evidence="8" id="KW-0963">Cytoplasm</keyword>
<keyword evidence="12" id="KW-0677">Repeat</keyword>
<keyword evidence="17 23" id="KW-0175">Coiled coil</keyword>
<dbReference type="InterPro" id="IPR036274">
    <property type="entry name" value="HR1_rpt_sf"/>
</dbReference>
<dbReference type="InterPro" id="IPR008271">
    <property type="entry name" value="Ser/Thr_kinase_AS"/>
</dbReference>
<feature type="coiled-coil region" evidence="25">
    <location>
        <begin position="34"/>
        <end position="91"/>
    </location>
</feature>
<keyword evidence="20" id="KW-0539">Nucleus</keyword>
<dbReference type="GO" id="GO:0031267">
    <property type="term" value="F:small GTPase binding"/>
    <property type="evidence" value="ECO:0007669"/>
    <property type="project" value="InterPro"/>
</dbReference>
<keyword evidence="10" id="KW-0597">Phosphoprotein</keyword>
<keyword evidence="19" id="KW-0804">Transcription</keyword>
<evidence type="ECO:0000256" key="4">
    <source>
        <dbReference type="ARBA" id="ARBA00004496"/>
    </source>
</evidence>
<dbReference type="GO" id="GO:0007165">
    <property type="term" value="P:signal transduction"/>
    <property type="evidence" value="ECO:0007669"/>
    <property type="project" value="InterPro"/>
</dbReference>
<dbReference type="EC" id="2.7.11.13" evidence="7"/>
<dbReference type="PANTHER" id="PTHR24351">
    <property type="entry name" value="RIBOSOMAL PROTEIN S6 KINASE"/>
    <property type="match status" value="1"/>
</dbReference>
<evidence type="ECO:0000256" key="6">
    <source>
        <dbReference type="ARBA" id="ARBA00005490"/>
    </source>
</evidence>
<sequence length="917" mass="103662">MGDARGQLVSERLGLGHNLDLSDTMVQHKLDEIKEQIRREIRKELKIKEGAENLRKVTTDKKSLAYVDNMLKQSNKKVEELHQELQELNAHIVVKDPDELLECPLTPDTPASEVRMCTSSSRLAALKKQNDIELKVKQGAENMIQMYSNGSSKDRKLLATAQQMLQDSKMKIEFIRMQILKGSQASELSFDNNDVMAKPIISPLDLRVEELCHHARIESAVAEGAKNVMKLLGSGKVTEKRAHSEAQARFNESSQKLDLLRYSLEQRLSELPKNHPRSSSIVEELSFMATPSLSPRSSIISTQNQYSTVAKPAALTGTLDVRLMGCQDLLENVPGRSKAGSVPLPGWSPSETRSSFMSRGNRSRGASARNLSKSEDLSNEISAVLKLDNTVVGQTSWRPVSNQSWDQKFTLELDRSRELEISVYWRDWRSLCAVKFLRLEDFLDNQRHGMCLYLEPQGTLFAEVTFFNPVIERRPKLQRQKKIFSKQQGKTFLRAPQMNINIATWGRLVRRAIPTVSTNSYSPQVPETGPSSLPGTPTPARYGAGINVLACTLETGPHNPASRSGAHRHPDRRRDKVQLTACLTRLIQDFKCVAVLGRGHFGKVLLAEYRSTGEMFAIKALKKGDIVARDEVDSLMCEKRIFETVNSVRHPFLVNLFACFQTQEHVCFVMEYAAGGDLMMHIHADVFSEPRAIFYAACVVLGLQFLHENKIVYRDLKLDNLLLDTEGYVKIADFGLCKEGMGFRDRTSTFCGTPEFLAPEVLTETSYTRAVDWWGLGVLIFEMLVGESPFPGDDEEEVFDSIVNDEVRYPRFLSTEAISIMRRLLRRSPERRLGAGERDAEEVKRHLFFRNMDWNGLLAKKVKPPFVPTIQDSNDVSNFDDEFTSEAPILTPPREPRALSGEEQDMFSDFDYIADWC</sequence>
<feature type="compositionally biased region" description="Low complexity" evidence="26">
    <location>
        <begin position="358"/>
        <end position="370"/>
    </location>
</feature>
<evidence type="ECO:0000256" key="19">
    <source>
        <dbReference type="ARBA" id="ARBA00023163"/>
    </source>
</evidence>
<dbReference type="InterPro" id="IPR037313">
    <property type="entry name" value="PKN_HR1_1"/>
</dbReference>
<reference evidence="30" key="4">
    <citation type="submission" date="2025-09" db="UniProtKB">
        <authorList>
            <consortium name="Ensembl"/>
        </authorList>
    </citation>
    <scope>IDENTIFICATION</scope>
</reference>
<evidence type="ECO:0000256" key="25">
    <source>
        <dbReference type="SAM" id="Coils"/>
    </source>
</evidence>
<evidence type="ECO:0000256" key="16">
    <source>
        <dbReference type="ARBA" id="ARBA00023015"/>
    </source>
</evidence>
<dbReference type="Proteomes" id="UP000265140">
    <property type="component" value="Chromosome 3"/>
</dbReference>
<evidence type="ECO:0000256" key="18">
    <source>
        <dbReference type="ARBA" id="ARBA00023136"/>
    </source>
</evidence>
<evidence type="ECO:0000256" key="14">
    <source>
        <dbReference type="ARBA" id="ARBA00022777"/>
    </source>
</evidence>
<keyword evidence="31" id="KW-1185">Reference proteome</keyword>
<dbReference type="GO" id="GO:0005634">
    <property type="term" value="C:nucleus"/>
    <property type="evidence" value="ECO:0007669"/>
    <property type="project" value="UniProtKB-SubCell"/>
</dbReference>
<gene>
    <name evidence="30" type="primary">PKN2</name>
</gene>
<dbReference type="AlphaFoldDB" id="A0A6Q2YTZ2"/>
<dbReference type="InterPro" id="IPR000008">
    <property type="entry name" value="C2_dom"/>
</dbReference>
<dbReference type="InterPro" id="IPR017892">
    <property type="entry name" value="Pkinase_C"/>
</dbReference>
<keyword evidence="14" id="KW-0418">Kinase</keyword>
<evidence type="ECO:0000256" key="3">
    <source>
        <dbReference type="ARBA" id="ARBA00004370"/>
    </source>
</evidence>
<evidence type="ECO:0000256" key="10">
    <source>
        <dbReference type="ARBA" id="ARBA00022553"/>
    </source>
</evidence>
<dbReference type="GO" id="GO:0030496">
    <property type="term" value="C:midbody"/>
    <property type="evidence" value="ECO:0007669"/>
    <property type="project" value="UniProtKB-SubCell"/>
</dbReference>
<evidence type="ECO:0000256" key="21">
    <source>
        <dbReference type="ARBA" id="ARBA00047272"/>
    </source>
</evidence>
<reference evidence="30" key="3">
    <citation type="submission" date="2025-08" db="UniProtKB">
        <authorList>
            <consortium name="Ensembl"/>
        </authorList>
    </citation>
    <scope>IDENTIFICATION</scope>
</reference>
<protein>
    <recommendedName>
        <fullName evidence="7">protein kinase C</fullName>
        <ecNumber evidence="7">2.7.11.13</ecNumber>
    </recommendedName>
</protein>
<comment type="catalytic activity">
    <reaction evidence="21">
        <text>L-threonyl-[protein] + ATP = O-phospho-L-threonyl-[protein] + ADP + H(+)</text>
        <dbReference type="Rhea" id="RHEA:46608"/>
        <dbReference type="Rhea" id="RHEA-COMP:11060"/>
        <dbReference type="Rhea" id="RHEA-COMP:11605"/>
        <dbReference type="ChEBI" id="CHEBI:15378"/>
        <dbReference type="ChEBI" id="CHEBI:30013"/>
        <dbReference type="ChEBI" id="CHEBI:30616"/>
        <dbReference type="ChEBI" id="CHEBI:61977"/>
        <dbReference type="ChEBI" id="CHEBI:456216"/>
        <dbReference type="EC" id="2.7.11.13"/>
    </reaction>
</comment>
<feature type="domain" description="AGC-kinase C-terminal" evidence="28">
    <location>
        <begin position="850"/>
        <end position="917"/>
    </location>
</feature>
<dbReference type="Gene3D" id="1.10.287.160">
    <property type="entry name" value="HR1 repeat"/>
    <property type="match status" value="3"/>
</dbReference>
<evidence type="ECO:0000256" key="8">
    <source>
        <dbReference type="ARBA" id="ARBA00022490"/>
    </source>
</evidence>
<evidence type="ECO:0000256" key="23">
    <source>
        <dbReference type="PROSITE-ProRule" id="PRU01207"/>
    </source>
</evidence>
<comment type="similarity">
    <text evidence="6">Belongs to the protein kinase superfamily. AGC Ser/Thr protein kinase family. PKC subfamily.</text>
</comment>
<dbReference type="SUPFAM" id="SSF49562">
    <property type="entry name" value="C2 domain (Calcium/lipid-binding domain, CaLB)"/>
    <property type="match status" value="1"/>
</dbReference>
<dbReference type="PROSITE" id="PS00107">
    <property type="entry name" value="PROTEIN_KINASE_ATP"/>
    <property type="match status" value="1"/>
</dbReference>
<keyword evidence="9" id="KW-0723">Serine/threonine-protein kinase</keyword>
<dbReference type="InterPro" id="IPR000961">
    <property type="entry name" value="AGC-kinase_C"/>
</dbReference>
<dbReference type="InterPro" id="IPR037784">
    <property type="entry name" value="C2_PKN"/>
</dbReference>
<accession>A0A6Q2YTZ2</accession>
<dbReference type="InterPro" id="IPR011009">
    <property type="entry name" value="Kinase-like_dom_sf"/>
</dbReference>
<evidence type="ECO:0000256" key="9">
    <source>
        <dbReference type="ARBA" id="ARBA00022527"/>
    </source>
</evidence>
<dbReference type="PROSITE" id="PS00108">
    <property type="entry name" value="PROTEIN_KINASE_ST"/>
    <property type="match status" value="1"/>
</dbReference>
<evidence type="ECO:0000256" key="20">
    <source>
        <dbReference type="ARBA" id="ARBA00023242"/>
    </source>
</evidence>
<dbReference type="GO" id="GO:0032154">
    <property type="term" value="C:cleavage furrow"/>
    <property type="evidence" value="ECO:0007669"/>
    <property type="project" value="UniProtKB-SubCell"/>
</dbReference>
<feature type="domain" description="REM-1" evidence="29">
    <location>
        <begin position="194"/>
        <end position="273"/>
    </location>
</feature>
<evidence type="ECO:0000313" key="31">
    <source>
        <dbReference type="Proteomes" id="UP000265140"/>
    </source>
</evidence>
<evidence type="ECO:0000256" key="13">
    <source>
        <dbReference type="ARBA" id="ARBA00022741"/>
    </source>
</evidence>
<dbReference type="GO" id="GO:0005524">
    <property type="term" value="F:ATP binding"/>
    <property type="evidence" value="ECO:0007669"/>
    <property type="project" value="UniProtKB-UniRule"/>
</dbReference>
<evidence type="ECO:0000256" key="15">
    <source>
        <dbReference type="ARBA" id="ARBA00022840"/>
    </source>
</evidence>
<evidence type="ECO:0000313" key="30">
    <source>
        <dbReference type="Ensembl" id="ENSELUP00000069145.2"/>
    </source>
</evidence>
<dbReference type="CDD" id="cd05589">
    <property type="entry name" value="STKc_PKN"/>
    <property type="match status" value="1"/>
</dbReference>